<feature type="transmembrane region" description="Helical" evidence="5">
    <location>
        <begin position="123"/>
        <end position="145"/>
    </location>
</feature>
<dbReference type="PANTHER" id="PTHR33514:SF13">
    <property type="entry name" value="PROTEIN ABCI12, CHLOROPLASTIC"/>
    <property type="match status" value="1"/>
</dbReference>
<dbReference type="EMBL" id="FODH01000013">
    <property type="protein sequence ID" value="SEO86409.1"/>
    <property type="molecule type" value="Genomic_DNA"/>
</dbReference>
<evidence type="ECO:0000256" key="2">
    <source>
        <dbReference type="ARBA" id="ARBA00022692"/>
    </source>
</evidence>
<keyword evidence="3 5" id="KW-1133">Transmembrane helix</keyword>
<keyword evidence="4 5" id="KW-0472">Membrane</keyword>
<dbReference type="EMBL" id="CP076607">
    <property type="protein sequence ID" value="QWU17114.1"/>
    <property type="molecule type" value="Genomic_DNA"/>
</dbReference>
<dbReference type="CDD" id="cd16914">
    <property type="entry name" value="EcfT"/>
    <property type="match status" value="1"/>
</dbReference>
<keyword evidence="9" id="KW-1185">Reference proteome</keyword>
<keyword evidence="2 5" id="KW-0812">Transmembrane</keyword>
<feature type="transmembrane region" description="Helical" evidence="5">
    <location>
        <begin position="12"/>
        <end position="32"/>
    </location>
</feature>
<comment type="subcellular location">
    <subcellularLocation>
        <location evidence="1">Membrane</location>
        <topology evidence="1">Multi-pass membrane protein</topology>
    </subcellularLocation>
</comment>
<evidence type="ECO:0000256" key="5">
    <source>
        <dbReference type="SAM" id="Phobius"/>
    </source>
</evidence>
<gene>
    <name evidence="6" type="ORF">KP014_08070</name>
    <name evidence="7" type="ORF">SAMN04487895_11368</name>
</gene>
<evidence type="ECO:0000313" key="9">
    <source>
        <dbReference type="Proteomes" id="UP000683429"/>
    </source>
</evidence>
<evidence type="ECO:0000256" key="1">
    <source>
        <dbReference type="ARBA" id="ARBA00004141"/>
    </source>
</evidence>
<proteinExistence type="predicted"/>
<dbReference type="RefSeq" id="WP_051499253.1">
    <property type="nucleotide sequence ID" value="NZ_CP076607.1"/>
</dbReference>
<protein>
    <submittedName>
        <fullName evidence="7">Energy-coupling factor transport system permease protein</fullName>
    </submittedName>
    <submittedName>
        <fullName evidence="6">Energy-coupling factor transporter transmembrane protein EcfT</fullName>
    </submittedName>
</protein>
<dbReference type="AlphaFoldDB" id="A0A1H8T5M5"/>
<reference evidence="6 9" key="2">
    <citation type="submission" date="2021-06" db="EMBL/GenBank/DDBJ databases">
        <title>Whole genome sequence of Paenibacillus sophorae DSM23020 for comparative genomics.</title>
        <authorList>
            <person name="Kim M.-J."/>
            <person name="Lee G."/>
            <person name="Shin J.-H."/>
        </authorList>
    </citation>
    <scope>NUCLEOTIDE SEQUENCE [LARGE SCALE GENOMIC DNA]</scope>
    <source>
        <strain evidence="6 9">DSM 23020</strain>
    </source>
</reference>
<evidence type="ECO:0000313" key="6">
    <source>
        <dbReference type="EMBL" id="QWU17114.1"/>
    </source>
</evidence>
<feature type="transmembrane region" description="Helical" evidence="5">
    <location>
        <begin position="223"/>
        <end position="240"/>
    </location>
</feature>
<feature type="transmembrane region" description="Helical" evidence="5">
    <location>
        <begin position="260"/>
        <end position="279"/>
    </location>
</feature>
<evidence type="ECO:0000313" key="8">
    <source>
        <dbReference type="Proteomes" id="UP000198809"/>
    </source>
</evidence>
<dbReference type="InterPro" id="IPR003339">
    <property type="entry name" value="ABC/ECF_trnsptr_transmembrane"/>
</dbReference>
<accession>A0A1H8T5M5</accession>
<reference evidence="7 8" key="1">
    <citation type="submission" date="2016-10" db="EMBL/GenBank/DDBJ databases">
        <authorList>
            <person name="de Groot N.N."/>
        </authorList>
    </citation>
    <scope>NUCLEOTIDE SEQUENCE [LARGE SCALE GENOMIC DNA]</scope>
    <source>
        <strain evidence="7 8">CGMCC 1.10238</strain>
    </source>
</reference>
<dbReference type="Pfam" id="PF02361">
    <property type="entry name" value="CbiQ"/>
    <property type="match status" value="1"/>
</dbReference>
<evidence type="ECO:0000313" key="7">
    <source>
        <dbReference type="EMBL" id="SEO86409.1"/>
    </source>
</evidence>
<dbReference type="PANTHER" id="PTHR33514">
    <property type="entry name" value="PROTEIN ABCI12, CHLOROPLASTIC"/>
    <property type="match status" value="1"/>
</dbReference>
<evidence type="ECO:0000256" key="4">
    <source>
        <dbReference type="ARBA" id="ARBA00023136"/>
    </source>
</evidence>
<feature type="transmembrane region" description="Helical" evidence="5">
    <location>
        <begin position="52"/>
        <end position="73"/>
    </location>
</feature>
<organism evidence="7 8">
    <name type="scientific">Paenibacillus sophorae</name>
    <dbReference type="NCBI Taxonomy" id="1333845"/>
    <lineage>
        <taxon>Bacteria</taxon>
        <taxon>Bacillati</taxon>
        <taxon>Bacillota</taxon>
        <taxon>Bacilli</taxon>
        <taxon>Bacillales</taxon>
        <taxon>Paenibacillaceae</taxon>
        <taxon>Paenibacillus</taxon>
    </lineage>
</organism>
<name>A0A1H8T5M5_9BACL</name>
<sequence length="313" mass="35051">MSGFRSMHPAVAVVYYTGLLLFTLLLFHPVFLVTEIAALLGLLLLQGQGRRIVGSLAFCLIVAVPAALLNPLFSHRGAVILFYFMDQPITLEAVLYGLMMMVVLIAVFVIFLSYNYTVTPDKFMYLFASAAPKTALLTLMTLRFVPLFQRRLRRIALIQGARGVSVREGSLRSRMSDGMTLLKTLLTWSLEEALQTADSMKARGYGIRRRSSYAVHRLDRRDIRVLAGLGAGALGTLWGWSQGYGLLLLYPRMKPPVFSWQEAAMYAAFCLFTALPLWVEGKEKWLWRSSARANCPSATQGKKGLHWTGYPLQ</sequence>
<evidence type="ECO:0000256" key="3">
    <source>
        <dbReference type="ARBA" id="ARBA00022989"/>
    </source>
</evidence>
<dbReference type="GO" id="GO:0005886">
    <property type="term" value="C:plasma membrane"/>
    <property type="evidence" value="ECO:0007669"/>
    <property type="project" value="TreeGrafter"/>
</dbReference>
<dbReference type="Proteomes" id="UP000198809">
    <property type="component" value="Unassembled WGS sequence"/>
</dbReference>
<dbReference type="Proteomes" id="UP000683429">
    <property type="component" value="Chromosome"/>
</dbReference>
<dbReference type="STRING" id="1333845.SAMN04487895_11368"/>
<feature type="transmembrane region" description="Helical" evidence="5">
    <location>
        <begin position="94"/>
        <end position="117"/>
    </location>
</feature>